<evidence type="ECO:0000256" key="6">
    <source>
        <dbReference type="HAMAP-Rule" id="MF_00361"/>
    </source>
</evidence>
<dbReference type="GO" id="GO:0006741">
    <property type="term" value="P:NADP+ biosynthetic process"/>
    <property type="evidence" value="ECO:0007669"/>
    <property type="project" value="UniProtKB-UniRule"/>
</dbReference>
<evidence type="ECO:0000313" key="7">
    <source>
        <dbReference type="EMBL" id="THJ31484.1"/>
    </source>
</evidence>
<keyword evidence="6" id="KW-0963">Cytoplasm</keyword>
<reference evidence="7 8" key="1">
    <citation type="submission" date="2019-04" db="EMBL/GenBank/DDBJ databases">
        <title>Lampropedia sp YIM MLB12 draf genome.</title>
        <authorList>
            <person name="Wang Y.-X."/>
        </authorList>
    </citation>
    <scope>NUCLEOTIDE SEQUENCE [LARGE SCALE GENOMIC DNA]</scope>
    <source>
        <strain evidence="7 8">YIM MLB12</strain>
    </source>
</reference>
<feature type="binding site" evidence="6">
    <location>
        <begin position="154"/>
        <end position="155"/>
    </location>
    <ligand>
        <name>NAD(+)</name>
        <dbReference type="ChEBI" id="CHEBI:57540"/>
    </ligand>
</feature>
<dbReference type="Pfam" id="PF01513">
    <property type="entry name" value="NAD_kinase"/>
    <property type="match status" value="1"/>
</dbReference>
<comment type="caution">
    <text evidence="7">The sequence shown here is derived from an EMBL/GenBank/DDBJ whole genome shotgun (WGS) entry which is preliminary data.</text>
</comment>
<dbReference type="PANTHER" id="PTHR20275">
    <property type="entry name" value="NAD KINASE"/>
    <property type="match status" value="1"/>
</dbReference>
<feature type="binding site" evidence="6">
    <location>
        <begin position="195"/>
        <end position="200"/>
    </location>
    <ligand>
        <name>NAD(+)</name>
        <dbReference type="ChEBI" id="CHEBI:57540"/>
    </ligand>
</feature>
<name>A0A4S5BGL3_9BURK</name>
<dbReference type="InterPro" id="IPR017437">
    <property type="entry name" value="ATP-NAD_kinase_PpnK-typ_C"/>
</dbReference>
<evidence type="ECO:0000256" key="5">
    <source>
        <dbReference type="ARBA" id="ARBA00047925"/>
    </source>
</evidence>
<evidence type="ECO:0000256" key="1">
    <source>
        <dbReference type="ARBA" id="ARBA00022679"/>
    </source>
</evidence>
<feature type="binding site" evidence="6">
    <location>
        <position position="184"/>
    </location>
    <ligand>
        <name>NAD(+)</name>
        <dbReference type="ChEBI" id="CHEBI:57540"/>
    </ligand>
</feature>
<comment type="cofactor">
    <cofactor evidence="6">
        <name>a divalent metal cation</name>
        <dbReference type="ChEBI" id="CHEBI:60240"/>
    </cofactor>
</comment>
<dbReference type="Gene3D" id="3.40.50.10330">
    <property type="entry name" value="Probable inorganic polyphosphate/atp-NAD kinase, domain 1"/>
    <property type="match status" value="1"/>
</dbReference>
<evidence type="ECO:0000313" key="8">
    <source>
        <dbReference type="Proteomes" id="UP000306236"/>
    </source>
</evidence>
<dbReference type="InterPro" id="IPR016064">
    <property type="entry name" value="NAD/diacylglycerol_kinase_sf"/>
</dbReference>
<dbReference type="HAMAP" id="MF_00361">
    <property type="entry name" value="NAD_kinase"/>
    <property type="match status" value="1"/>
</dbReference>
<dbReference type="InterPro" id="IPR017438">
    <property type="entry name" value="ATP-NAD_kinase_N"/>
</dbReference>
<dbReference type="RefSeq" id="WP_136407509.1">
    <property type="nucleotide sequence ID" value="NZ_JARXRQ010000012.1"/>
</dbReference>
<comment type="catalytic activity">
    <reaction evidence="5 6">
        <text>NAD(+) + ATP = ADP + NADP(+) + H(+)</text>
        <dbReference type="Rhea" id="RHEA:18629"/>
        <dbReference type="ChEBI" id="CHEBI:15378"/>
        <dbReference type="ChEBI" id="CHEBI:30616"/>
        <dbReference type="ChEBI" id="CHEBI:57540"/>
        <dbReference type="ChEBI" id="CHEBI:58349"/>
        <dbReference type="ChEBI" id="CHEBI:456216"/>
        <dbReference type="EC" id="2.7.1.23"/>
    </reaction>
</comment>
<gene>
    <name evidence="6" type="primary">nadK</name>
    <name evidence="7" type="ORF">E8K88_14960</name>
</gene>
<dbReference type="EMBL" id="SSWX01000023">
    <property type="protein sequence ID" value="THJ31484.1"/>
    <property type="molecule type" value="Genomic_DNA"/>
</dbReference>
<accession>A0A4S5BGL3</accession>
<comment type="subcellular location">
    <subcellularLocation>
        <location evidence="6">Cytoplasm</location>
    </subcellularLocation>
</comment>
<dbReference type="Gene3D" id="2.60.200.30">
    <property type="entry name" value="Probable inorganic polyphosphate/atp-NAD kinase, domain 2"/>
    <property type="match status" value="1"/>
</dbReference>
<feature type="binding site" evidence="6">
    <location>
        <position position="182"/>
    </location>
    <ligand>
        <name>NAD(+)</name>
        <dbReference type="ChEBI" id="CHEBI:57540"/>
    </ligand>
</feature>
<dbReference type="GO" id="GO:0019674">
    <property type="term" value="P:NAD+ metabolic process"/>
    <property type="evidence" value="ECO:0007669"/>
    <property type="project" value="InterPro"/>
</dbReference>
<dbReference type="InterPro" id="IPR002504">
    <property type="entry name" value="NADK"/>
</dbReference>
<organism evidence="7 8">
    <name type="scientific">Lampropedia aestuarii</name>
    <dbReference type="NCBI Taxonomy" id="2562762"/>
    <lineage>
        <taxon>Bacteria</taxon>
        <taxon>Pseudomonadati</taxon>
        <taxon>Pseudomonadota</taxon>
        <taxon>Betaproteobacteria</taxon>
        <taxon>Burkholderiales</taxon>
        <taxon>Comamonadaceae</taxon>
        <taxon>Lampropedia</taxon>
    </lineage>
</organism>
<sequence length="298" mass="32545">MQTTFEKIAILGKYQITTSQDARKAARAVVEDVAQFLLQFGCEVVLEAESAMNLDVTGYPLLTPRQIGEQCGLCIAIGGDGTMLGIARELAPYGTPLIGINQGRLGFVTDLPLNHYQDQLGPMLHGIYDQDFRPLIHATIEREGRQIFNGHAVNDVVVSRGAMSGMLEFRVEVDGQFVSNQRADGLIIATPTGSTAYSLSVGGPIVHPATSGWVVAPIAPHKLSNRPLVLPDSSQISVKLLSGRDMSAKYDMLNMPELLIGDTLHVKRSQFRARFLHPKGWNYFAMLRNKLGWNEGGS</sequence>
<dbReference type="GO" id="GO:0046872">
    <property type="term" value="F:metal ion binding"/>
    <property type="evidence" value="ECO:0007669"/>
    <property type="project" value="UniProtKB-UniRule"/>
</dbReference>
<proteinExistence type="inferred from homology"/>
<dbReference type="EC" id="2.7.1.23" evidence="6"/>
<comment type="caution">
    <text evidence="6">Lacks conserved residue(s) required for the propagation of feature annotation.</text>
</comment>
<keyword evidence="2 6" id="KW-0418">Kinase</keyword>
<dbReference type="AlphaFoldDB" id="A0A4S5BGL3"/>
<comment type="function">
    <text evidence="6">Involved in the regulation of the intracellular balance of NAD and NADP, and is a key enzyme in the biosynthesis of NADP. Catalyzes specifically the phosphorylation on 2'-hydroxyl of the adenosine moiety of NAD to yield NADP.</text>
</comment>
<keyword evidence="4 6" id="KW-0520">NAD</keyword>
<dbReference type="PANTHER" id="PTHR20275:SF0">
    <property type="entry name" value="NAD KINASE"/>
    <property type="match status" value="1"/>
</dbReference>
<feature type="binding site" evidence="6">
    <location>
        <position position="219"/>
    </location>
    <ligand>
        <name>NAD(+)</name>
        <dbReference type="ChEBI" id="CHEBI:57540"/>
    </ligand>
</feature>
<keyword evidence="6" id="KW-0547">Nucleotide-binding</keyword>
<protein>
    <recommendedName>
        <fullName evidence="6">NAD kinase</fullName>
        <ecNumber evidence="6">2.7.1.23</ecNumber>
    </recommendedName>
    <alternativeName>
        <fullName evidence="6">ATP-dependent NAD kinase</fullName>
    </alternativeName>
</protein>
<keyword evidence="6" id="KW-0067">ATP-binding</keyword>
<keyword evidence="8" id="KW-1185">Reference proteome</keyword>
<dbReference type="GO" id="GO:0005737">
    <property type="term" value="C:cytoplasm"/>
    <property type="evidence" value="ECO:0007669"/>
    <property type="project" value="UniProtKB-SubCell"/>
</dbReference>
<evidence type="ECO:0000256" key="3">
    <source>
        <dbReference type="ARBA" id="ARBA00022857"/>
    </source>
</evidence>
<dbReference type="SUPFAM" id="SSF111331">
    <property type="entry name" value="NAD kinase/diacylglycerol kinase-like"/>
    <property type="match status" value="1"/>
</dbReference>
<dbReference type="Proteomes" id="UP000306236">
    <property type="component" value="Unassembled WGS sequence"/>
</dbReference>
<dbReference type="GO" id="GO:0051287">
    <property type="term" value="F:NAD binding"/>
    <property type="evidence" value="ECO:0007669"/>
    <property type="project" value="UniProtKB-ARBA"/>
</dbReference>
<dbReference type="NCBIfam" id="NF002561">
    <property type="entry name" value="PRK02155.1"/>
    <property type="match status" value="1"/>
</dbReference>
<keyword evidence="1 6" id="KW-0808">Transferase</keyword>
<feature type="binding site" evidence="6">
    <location>
        <begin position="80"/>
        <end position="81"/>
    </location>
    <ligand>
        <name>NAD(+)</name>
        <dbReference type="ChEBI" id="CHEBI:57540"/>
    </ligand>
</feature>
<comment type="similarity">
    <text evidence="6">Belongs to the NAD kinase family.</text>
</comment>
<dbReference type="GO" id="GO:0005524">
    <property type="term" value="F:ATP binding"/>
    <property type="evidence" value="ECO:0007669"/>
    <property type="project" value="UniProtKB-KW"/>
</dbReference>
<dbReference type="Pfam" id="PF20143">
    <property type="entry name" value="NAD_kinase_C"/>
    <property type="match status" value="1"/>
</dbReference>
<feature type="active site" description="Proton acceptor" evidence="6">
    <location>
        <position position="80"/>
    </location>
</feature>
<evidence type="ECO:0000256" key="2">
    <source>
        <dbReference type="ARBA" id="ARBA00022777"/>
    </source>
</evidence>
<dbReference type="OrthoDB" id="9774737at2"/>
<dbReference type="GO" id="GO:0003951">
    <property type="term" value="F:NAD+ kinase activity"/>
    <property type="evidence" value="ECO:0007669"/>
    <property type="project" value="UniProtKB-UniRule"/>
</dbReference>
<evidence type="ECO:0000256" key="4">
    <source>
        <dbReference type="ARBA" id="ARBA00023027"/>
    </source>
</evidence>
<keyword evidence="3 6" id="KW-0521">NADP</keyword>